<feature type="region of interest" description="Disordered" evidence="11">
    <location>
        <begin position="81"/>
        <end position="102"/>
    </location>
</feature>
<keyword evidence="7" id="KW-0805">Transcription regulation</keyword>
<dbReference type="GO" id="GO:0003677">
    <property type="term" value="F:DNA binding"/>
    <property type="evidence" value="ECO:0007669"/>
    <property type="project" value="UniProtKB-KW"/>
</dbReference>
<feature type="compositionally biased region" description="Polar residues" evidence="11">
    <location>
        <begin position="82"/>
        <end position="91"/>
    </location>
</feature>
<keyword evidence="8" id="KW-0238">DNA-binding</keyword>
<proteinExistence type="predicted"/>
<evidence type="ECO:0000256" key="4">
    <source>
        <dbReference type="ARBA" id="ARBA00022801"/>
    </source>
</evidence>
<dbReference type="GO" id="GO:0000981">
    <property type="term" value="F:DNA-binding transcription factor activity, RNA polymerase II-specific"/>
    <property type="evidence" value="ECO:0007669"/>
    <property type="project" value="InterPro"/>
</dbReference>
<dbReference type="Pfam" id="PF00172">
    <property type="entry name" value="Zn_clus"/>
    <property type="match status" value="1"/>
</dbReference>
<feature type="compositionally biased region" description="Polar residues" evidence="11">
    <location>
        <begin position="1847"/>
        <end position="1879"/>
    </location>
</feature>
<feature type="compositionally biased region" description="Polar residues" evidence="11">
    <location>
        <begin position="1926"/>
        <end position="1946"/>
    </location>
</feature>
<feature type="compositionally biased region" description="Basic residues" evidence="11">
    <location>
        <begin position="305"/>
        <end position="320"/>
    </location>
</feature>
<feature type="region of interest" description="Disordered" evidence="11">
    <location>
        <begin position="953"/>
        <end position="972"/>
    </location>
</feature>
<evidence type="ECO:0000256" key="6">
    <source>
        <dbReference type="ARBA" id="ARBA00022840"/>
    </source>
</evidence>
<feature type="compositionally biased region" description="Acidic residues" evidence="11">
    <location>
        <begin position="830"/>
        <end position="845"/>
    </location>
</feature>
<evidence type="ECO:0000256" key="3">
    <source>
        <dbReference type="ARBA" id="ARBA00022741"/>
    </source>
</evidence>
<feature type="region of interest" description="Disordered" evidence="11">
    <location>
        <begin position="216"/>
        <end position="263"/>
    </location>
</feature>
<evidence type="ECO:0000256" key="8">
    <source>
        <dbReference type="ARBA" id="ARBA00023125"/>
    </source>
</evidence>
<feature type="compositionally biased region" description="Polar residues" evidence="11">
    <location>
        <begin position="1885"/>
        <end position="1907"/>
    </location>
</feature>
<dbReference type="InterPro" id="IPR000330">
    <property type="entry name" value="SNF2_N"/>
</dbReference>
<dbReference type="InterPro" id="IPR036864">
    <property type="entry name" value="Zn2-C6_fun-type_DNA-bd_sf"/>
</dbReference>
<dbReference type="SUPFAM" id="SSF52540">
    <property type="entry name" value="P-loop containing nucleoside triphosphate hydrolases"/>
    <property type="match status" value="2"/>
</dbReference>
<dbReference type="Pfam" id="PF00176">
    <property type="entry name" value="SNF2-rel_dom"/>
    <property type="match status" value="1"/>
</dbReference>
<keyword evidence="2" id="KW-0479">Metal-binding</keyword>
<evidence type="ECO:0000313" key="12">
    <source>
        <dbReference type="EMBL" id="CAE7201284.1"/>
    </source>
</evidence>
<dbReference type="SMART" id="SM00487">
    <property type="entry name" value="DEXDc"/>
    <property type="match status" value="1"/>
</dbReference>
<dbReference type="PROSITE" id="PS50089">
    <property type="entry name" value="ZF_RING_2"/>
    <property type="match status" value="1"/>
</dbReference>
<dbReference type="Gene3D" id="4.10.240.10">
    <property type="entry name" value="Zn(2)-C6 fungal-type DNA-binding domain"/>
    <property type="match status" value="1"/>
</dbReference>
<dbReference type="PROSITE" id="PS00463">
    <property type="entry name" value="ZN2_CY6_FUNGAL_1"/>
    <property type="match status" value="1"/>
</dbReference>
<evidence type="ECO:0000313" key="13">
    <source>
        <dbReference type="Proteomes" id="UP000472372"/>
    </source>
</evidence>
<accession>A0A6S6WBD3</accession>
<evidence type="ECO:0000256" key="11">
    <source>
        <dbReference type="SAM" id="MobiDB-lite"/>
    </source>
</evidence>
<dbReference type="InterPro" id="IPR001650">
    <property type="entry name" value="Helicase_C-like"/>
</dbReference>
<dbReference type="Pfam" id="PF00271">
    <property type="entry name" value="Helicase_C"/>
    <property type="match status" value="1"/>
</dbReference>
<dbReference type="InterPro" id="IPR007219">
    <property type="entry name" value="XnlR_reg_dom"/>
</dbReference>
<evidence type="ECO:0000256" key="1">
    <source>
        <dbReference type="ARBA" id="ARBA00004123"/>
    </source>
</evidence>
<feature type="compositionally biased region" description="Pro residues" evidence="11">
    <location>
        <begin position="50"/>
        <end position="59"/>
    </location>
</feature>
<dbReference type="Gene3D" id="3.30.40.10">
    <property type="entry name" value="Zinc/RING finger domain, C3HC4 (zinc finger)"/>
    <property type="match status" value="1"/>
</dbReference>
<dbReference type="InterPro" id="IPR049730">
    <property type="entry name" value="SNF2/RAD54-like_C"/>
</dbReference>
<dbReference type="InterPro" id="IPR013083">
    <property type="entry name" value="Znf_RING/FYVE/PHD"/>
</dbReference>
<dbReference type="SMART" id="SM00490">
    <property type="entry name" value="HELICc"/>
    <property type="match status" value="1"/>
</dbReference>
<dbReference type="PANTHER" id="PTHR31313:SF81">
    <property type="entry name" value="TY1 ENHANCER ACTIVATOR"/>
    <property type="match status" value="1"/>
</dbReference>
<keyword evidence="5" id="KW-0862">Zinc</keyword>
<dbReference type="PROSITE" id="PS50048">
    <property type="entry name" value="ZN2_CY6_FUNGAL_2"/>
    <property type="match status" value="1"/>
</dbReference>
<feature type="compositionally biased region" description="Basic residues" evidence="11">
    <location>
        <begin position="815"/>
        <end position="824"/>
    </location>
</feature>
<feature type="region of interest" description="Disordered" evidence="11">
    <location>
        <begin position="1843"/>
        <end position="1911"/>
    </location>
</feature>
<dbReference type="CDD" id="cd12148">
    <property type="entry name" value="fungal_TF_MHR"/>
    <property type="match status" value="1"/>
</dbReference>
<evidence type="ECO:0000256" key="7">
    <source>
        <dbReference type="ARBA" id="ARBA00023015"/>
    </source>
</evidence>
<dbReference type="PANTHER" id="PTHR31313">
    <property type="entry name" value="TY1 ENHANCER ACTIVATOR"/>
    <property type="match status" value="1"/>
</dbReference>
<feature type="compositionally biased region" description="Polar residues" evidence="11">
    <location>
        <begin position="234"/>
        <end position="245"/>
    </location>
</feature>
<feature type="region of interest" description="Disordered" evidence="11">
    <location>
        <begin position="1924"/>
        <end position="1963"/>
    </location>
</feature>
<dbReference type="InterPro" id="IPR051615">
    <property type="entry name" value="Transcr_Regulatory_Elem"/>
</dbReference>
<protein>
    <submittedName>
        <fullName evidence="12">DNA repair protein rad5</fullName>
    </submittedName>
</protein>
<feature type="compositionally biased region" description="Low complexity" evidence="11">
    <location>
        <begin position="92"/>
        <end position="101"/>
    </location>
</feature>
<dbReference type="PROSITE" id="PS51192">
    <property type="entry name" value="HELICASE_ATP_BIND_1"/>
    <property type="match status" value="1"/>
</dbReference>
<dbReference type="GO" id="GO:0008270">
    <property type="term" value="F:zinc ion binding"/>
    <property type="evidence" value="ECO:0007669"/>
    <property type="project" value="InterPro"/>
</dbReference>
<sequence length="2097" mass="233736">MSEHGMDDGMIGTQIPDVEDEDESSLFIPERPSISHRNRHQQDTGDALPPFTPQIPPVLPGNEPLQNTNDSSSLFIPERPSISHNNQRLQDTTTATPSQTTIGNGFYAKIRSMQQKRLEQKNATRSQAAPRPNNIMPDAEAFLDAVMHRPASSTSTPAAEKEAMAKRDFLKQKRFYEDLRRKRNGTLLFQEDVEWLRIQGAEEARKKKIARDLAKSCEDNEGDTGPFSEDFITPNAQEEGSNEQSISRKRRQSSPEPAYNPNSMANAELASMRVAMEAQADLPRKKKRGAAADDDSQAPVPSGRAKGKAAAKPVKAKAAPRKAANNGGRETAKKKRAVEQAVKQATSLFQSNVFEQQAGANAPDQPTFSSGNKANALKQLIASLPMNSDKKQAKDDINILLDATKSFDGHGSVKSDEKGGWLVKGMKTSLKNYQVLGSAFMRRRENALEEPRGGLMADQMGLGKTLMMLANIVNGQPPKKEKDRPRTTLIIASPALLTQWKSEIEQHTNWGLTVMRYGYGSRLDSTHDMEILGRHDIILTTYTEIMHSYPKNDPPIECQTPEQQMAWWVEQYETKRGPLHRMKFLRIVLDEAQAIKNHQSRTSIACRALMADHRWALSGTPILNSITELYPYFKFLNVPHTGSFKIFKHNYCDTKNVENTERLLVRLSQFMIRRTHADEMFGAPILTLPQADQTTYWCQFNSIEKIVYEIVRQRFAQRISSWVKGGTMERSYSHAMVMLLRLRQLTSHILMLHFVMRDLLEVGDIEQIRQIIEHHEKQSSTNKRNRNTVVAVSMQLEKLAADQKKKTAALEAKKAKNNGKKNAGHGHEMDSDDLLDDDEPEDVIEPGEPPNQETESGGSFGKNFNFKPFLETLKTGKSWEEAKKRAKCSYCEKTPRRPLMPSCGHLICTECRSEADLDAAADNQDSASCNVCHKVPTYAHQCDIGDYDVSDGPARGTRGSAKKRKEKESQRVTADDIPDDWLAVLGDDVLPSAKTIAVKSQILNWRKEKGDVKIIVYTQFLAMIRILKRVFAKEGWRCEEYHGKMSLKKRDDAIAAFADTAGPAILLASLRCGGLGLNLTMASKVIMIDPWWNSASEQQAFCRVFRIGQNEKTFMSRLCVTNTVDEQLVRMQERKQEEIDVVMEEDGRVIKRMDTRALMRLFGNPEANTEGFILLRVMEATNTAEAQTSHDTPAKKGRRGKREAGSDESKKRRCISSACVPCRKRKSKCDGTTPACSACAAVYNTPCIYDPNSDHRRKGVYKKDIDNLKTRNSTLQTLIQAILNYPDDDVADLVHQIRTCESLDSVAEAIIAKENGDDDDDDEPLQAVTTPTMAPTRGTFESQLSGKMGELRLEDGSTRYIGGTSHLIYLGKGNDAAESHDTYADDQYHEMQDPFCSWTTVTDDAELVQHLISMYFCWHYSFFTTLSKNLFLTEFRSGKPLPGSGRKMQYCSPLLVNAMLALGCHFTSWPAARAIRDDSATAGDHFFKEAKRLIMEDDLHEVPALTTVQALALMSVREAGCGREAKGWVYSGMSFRMACDLGLNLGMHSKDTIDENEEDARRITFWGCFLFDKCWSNYLGRMPQLPNTNLTVPKFEVFPVEDAETWSAVTDSGLSQAHSQPSRTRAVALQISKLCEISSDLINSFYNPIDMDKVKGKQGELKKLSEIHMRLETWRRELPKELEPKEGGLPHMLVMHMFFQLLYIHLFRPFLKYNPNNSPLPAHVSPRKLCTQAATMISKLLRLYKRSHGLRQICNICVYIAHSACTIHLLNLPEKNAKRDIIHGVKHLEEIAEGWLCARRTLGILGVLAKRWKVEMPEEAAAVLSRTDTKFGPWSEINTPRVRRHTSVSIKDQSSPADHASPSLQPYSMNMANMSTPPQFFNRATAANTTSSVSNDPSIRPSSNHSIPPSDANALAYMRTQHRVATPQTTGPSLNAPTPASTQGRQSIDAGTPDGSSPSQLFGGVDQLLREGQDWIYRDQAQLATDFENWTANGIGMDDYANWFAGTAGTSPAPIGFTSGATSAPLLASEMNGGPVGGNMNGNVNVTASGNAAVNTGYPNGHSSAANPVSLTGFAVPGGFGGIGLQGLMYDEQSWYQ</sequence>
<dbReference type="Proteomes" id="UP000472372">
    <property type="component" value="Chromosome 8"/>
</dbReference>
<name>A0A6S6WBD3_9PLEO</name>
<dbReference type="InterPro" id="IPR001841">
    <property type="entry name" value="Znf_RING"/>
</dbReference>
<keyword evidence="10" id="KW-0539">Nucleus</keyword>
<dbReference type="InterPro" id="IPR038718">
    <property type="entry name" value="SNF2-like_sf"/>
</dbReference>
<dbReference type="InterPro" id="IPR001138">
    <property type="entry name" value="Zn2Cys6_DnaBD"/>
</dbReference>
<gene>
    <name evidence="12" type="ORF">PTTW11_08817</name>
</gene>
<evidence type="ECO:0000256" key="5">
    <source>
        <dbReference type="ARBA" id="ARBA00022833"/>
    </source>
</evidence>
<dbReference type="GO" id="GO:0016787">
    <property type="term" value="F:hydrolase activity"/>
    <property type="evidence" value="ECO:0007669"/>
    <property type="project" value="UniProtKB-KW"/>
</dbReference>
<dbReference type="SUPFAM" id="SSF57701">
    <property type="entry name" value="Zn2/Cys6 DNA-binding domain"/>
    <property type="match status" value="1"/>
</dbReference>
<dbReference type="Pfam" id="PF04082">
    <property type="entry name" value="Fungal_trans"/>
    <property type="match status" value="1"/>
</dbReference>
<feature type="region of interest" description="Disordered" evidence="11">
    <location>
        <begin position="1"/>
        <end position="69"/>
    </location>
</feature>
<comment type="subcellular location">
    <subcellularLocation>
        <location evidence="1">Nucleus</location>
    </subcellularLocation>
</comment>
<dbReference type="Gene3D" id="3.40.50.300">
    <property type="entry name" value="P-loop containing nucleotide triphosphate hydrolases"/>
    <property type="match status" value="1"/>
</dbReference>
<evidence type="ECO:0000256" key="2">
    <source>
        <dbReference type="ARBA" id="ARBA00022723"/>
    </source>
</evidence>
<reference evidence="12" key="1">
    <citation type="submission" date="2021-02" db="EMBL/GenBank/DDBJ databases">
        <authorList>
            <person name="Syme A R."/>
            <person name="Syme A R."/>
            <person name="Moolhuijzen P."/>
        </authorList>
    </citation>
    <scope>NUCLEOTIDE SEQUENCE</scope>
    <source>
        <strain evidence="12">W1-1</strain>
    </source>
</reference>
<keyword evidence="9" id="KW-0804">Transcription</keyword>
<dbReference type="PROSITE" id="PS51194">
    <property type="entry name" value="HELICASE_CTER"/>
    <property type="match status" value="1"/>
</dbReference>
<dbReference type="CDD" id="cd18793">
    <property type="entry name" value="SF2_C_SNF"/>
    <property type="match status" value="1"/>
</dbReference>
<keyword evidence="3" id="KW-0547">Nucleotide-binding</keyword>
<evidence type="ECO:0000256" key="9">
    <source>
        <dbReference type="ARBA" id="ARBA00023163"/>
    </source>
</evidence>
<dbReference type="EMBL" id="HG992984">
    <property type="protein sequence ID" value="CAE7201284.1"/>
    <property type="molecule type" value="Genomic_DNA"/>
</dbReference>
<dbReference type="GO" id="GO:0005634">
    <property type="term" value="C:nucleus"/>
    <property type="evidence" value="ECO:0007669"/>
    <property type="project" value="UniProtKB-SubCell"/>
</dbReference>
<keyword evidence="4" id="KW-0378">Hydrolase</keyword>
<evidence type="ECO:0000256" key="10">
    <source>
        <dbReference type="ARBA" id="ARBA00023242"/>
    </source>
</evidence>
<dbReference type="CDD" id="cd00067">
    <property type="entry name" value="GAL4"/>
    <property type="match status" value="1"/>
</dbReference>
<feature type="region of interest" description="Disordered" evidence="11">
    <location>
        <begin position="281"/>
        <end position="339"/>
    </location>
</feature>
<dbReference type="GO" id="GO:0006351">
    <property type="term" value="P:DNA-templated transcription"/>
    <property type="evidence" value="ECO:0007669"/>
    <property type="project" value="InterPro"/>
</dbReference>
<dbReference type="InterPro" id="IPR027417">
    <property type="entry name" value="P-loop_NTPase"/>
</dbReference>
<organism evidence="12 13">
    <name type="scientific">Pyrenophora teres f. teres</name>
    <dbReference type="NCBI Taxonomy" id="97479"/>
    <lineage>
        <taxon>Eukaryota</taxon>
        <taxon>Fungi</taxon>
        <taxon>Dikarya</taxon>
        <taxon>Ascomycota</taxon>
        <taxon>Pezizomycotina</taxon>
        <taxon>Dothideomycetes</taxon>
        <taxon>Pleosporomycetidae</taxon>
        <taxon>Pleosporales</taxon>
        <taxon>Pleosporineae</taxon>
        <taxon>Pleosporaceae</taxon>
        <taxon>Pyrenophora</taxon>
    </lineage>
</organism>
<dbReference type="InterPro" id="IPR014001">
    <property type="entry name" value="Helicase_ATP-bd"/>
</dbReference>
<dbReference type="Gene3D" id="3.40.50.10810">
    <property type="entry name" value="Tandem AAA-ATPase domain"/>
    <property type="match status" value="1"/>
</dbReference>
<dbReference type="GO" id="GO:0005524">
    <property type="term" value="F:ATP binding"/>
    <property type="evidence" value="ECO:0007669"/>
    <property type="project" value="InterPro"/>
</dbReference>
<feature type="region of interest" description="Disordered" evidence="11">
    <location>
        <begin position="1183"/>
        <end position="1209"/>
    </location>
</feature>
<feature type="region of interest" description="Disordered" evidence="11">
    <location>
        <begin position="803"/>
        <end position="863"/>
    </location>
</feature>
<dbReference type="CDD" id="cd18008">
    <property type="entry name" value="DEXDc_SHPRH-like"/>
    <property type="match status" value="1"/>
</dbReference>
<dbReference type="SMART" id="SM00906">
    <property type="entry name" value="Fungal_trans"/>
    <property type="match status" value="1"/>
</dbReference>
<dbReference type="SMART" id="SM00066">
    <property type="entry name" value="GAL4"/>
    <property type="match status" value="1"/>
</dbReference>
<keyword evidence="6" id="KW-0067">ATP-binding</keyword>